<dbReference type="InterPro" id="IPR031101">
    <property type="entry name" value="Ctr9"/>
</dbReference>
<protein>
    <submittedName>
        <fullName evidence="6">Rna polymerase-associated protein ctr9 homolog</fullName>
    </submittedName>
</protein>
<keyword evidence="2 3" id="KW-0802">TPR repeat</keyword>
<evidence type="ECO:0000256" key="5">
    <source>
        <dbReference type="SAM" id="MobiDB-lite"/>
    </source>
</evidence>
<dbReference type="PROSITE" id="PS50005">
    <property type="entry name" value="TPR"/>
    <property type="match status" value="3"/>
</dbReference>
<dbReference type="PANTHER" id="PTHR14027">
    <property type="entry name" value="RNA POLYMERASE-ASSOCIATED PROTEIN CTR9"/>
    <property type="match status" value="1"/>
</dbReference>
<dbReference type="EMBL" id="CCKQ01000042">
    <property type="protein sequence ID" value="CDW71106.1"/>
    <property type="molecule type" value="Genomic_DNA"/>
</dbReference>
<dbReference type="GO" id="GO:0016593">
    <property type="term" value="C:Cdc73/Paf1 complex"/>
    <property type="evidence" value="ECO:0007669"/>
    <property type="project" value="TreeGrafter"/>
</dbReference>
<dbReference type="InterPro" id="IPR011990">
    <property type="entry name" value="TPR-like_helical_dom_sf"/>
</dbReference>
<name>A0A077ZRI1_STYLE</name>
<dbReference type="InterPro" id="IPR019734">
    <property type="entry name" value="TPR_rpt"/>
</dbReference>
<evidence type="ECO:0000256" key="4">
    <source>
        <dbReference type="SAM" id="Coils"/>
    </source>
</evidence>
<dbReference type="Pfam" id="PF13432">
    <property type="entry name" value="TPR_16"/>
    <property type="match status" value="2"/>
</dbReference>
<sequence>MLTVPLFGIPDQQNYLEIKQTQLPEDVQKLAFLLQRERVPITYWVQISLMYHRLGKNQSFAYLLNEAVKDTDKKTNPHLFDSIDDRLKAFNHLAIFYLLASEYEVDQDTVEKLFQKGMVNINNADQINLSEPETWLTKCIFQFSMGQMKNAKIQYLDHFDEKKFSHPLVNVLKSIIEFNQGNYKESLKILKNILSNNPRSPNYIRYAIGLCYFRIGNIEKARFAFQRVIELEPDHEMAVISLAILEISTQQDVPDVQNQIRRLLELAFKINHKNPLTLRYLAEHYFQKRSYHIAQQLCENALKSLERCRRKEATIKENPNFRKELEQLKSDIYFILGKINHVQENYQDALGFYSKAVKCNNYNFSAQFCLGKVHYSFNNFQEAENCLDTVLSNPKHKDCYEALRLLAQTKSRQNKINEAVELFKRVLELNPQDFEANFEIAQMFEQTEPKHALVYYEGGLKILQNEIDERQHQESSLQDDPNRNASDDIVPPEILLNVGTLRLEVGKILEAFESFSASIKNCQKLIQLKPDDNRFKAILITAKFNLGYWFELQNRLGEASEQYKQITSQEPSYVDAYLRLAYLARNRGDMKRALEYVEIAKSKQIKKPEEFSRPVNQFCLKGKFYSDISEIQKASDEFKFVNEKLSRDSYAIIGMANLKYEISTRIRQDVKQQESYLRNAMDKYIAVLETDESNAFAALGVANVLAEHGKTSESMEIYKAVKENSPAIPHPLINQAHLCVEHKNLTGAINLYKKALEKFQGGRDLEVELYLSKAYYKMMDFENCKKILYQLMQRYPHDLRLKFNLGLCLMDQARETFNKHVRKVSETKEAIAQLHHSHKLILHILRTGSSQQDLFSQHHYSNMSQDQLQMERINFREMHRVCDDKLSLIKEMIQSGDSYLSHDAEFEKQIMDQENNKLTKIKEIQSVQEKQEQDKLERQRQIQEQEEQIAEKYAESVAQLALKNLIKEKKPKHNESQGDDGDKEMKFDSDDDGIMQDYMFHQDEEEDKVFNEDDESIHKRREKKKKDKKDKKDKKKKDKKDKKDKKKKKKKSRRENGENNANGEGNNEDNDQSRDKNVRRLKLKRNRDIEEAAEGEVGEQLTQHNQDEEDIIRDDQNEENAEANKESENEQMID</sequence>
<feature type="compositionally biased region" description="Basic residues" evidence="5">
    <location>
        <begin position="1018"/>
        <end position="1053"/>
    </location>
</feature>
<feature type="compositionally biased region" description="Acidic residues" evidence="5">
    <location>
        <begin position="1107"/>
        <end position="1121"/>
    </location>
</feature>
<evidence type="ECO:0000313" key="6">
    <source>
        <dbReference type="EMBL" id="CDW71106.1"/>
    </source>
</evidence>
<accession>A0A077ZRI1</accession>
<feature type="compositionally biased region" description="Acidic residues" evidence="5">
    <location>
        <begin position="1003"/>
        <end position="1015"/>
    </location>
</feature>
<evidence type="ECO:0000256" key="1">
    <source>
        <dbReference type="ARBA" id="ARBA00022737"/>
    </source>
</evidence>
<dbReference type="SUPFAM" id="SSF48452">
    <property type="entry name" value="TPR-like"/>
    <property type="match status" value="1"/>
</dbReference>
<dbReference type="InParanoid" id="A0A077ZRI1"/>
<reference evidence="6 7" key="1">
    <citation type="submission" date="2014-06" db="EMBL/GenBank/DDBJ databases">
        <authorList>
            <person name="Swart Estienne"/>
        </authorList>
    </citation>
    <scope>NUCLEOTIDE SEQUENCE [LARGE SCALE GENOMIC DNA]</scope>
    <source>
        <strain evidence="6 7">130c</strain>
    </source>
</reference>
<dbReference type="GO" id="GO:0006355">
    <property type="term" value="P:regulation of DNA-templated transcription"/>
    <property type="evidence" value="ECO:0007669"/>
    <property type="project" value="InterPro"/>
</dbReference>
<keyword evidence="4" id="KW-0175">Coiled coil</keyword>
<dbReference type="SMART" id="SM00028">
    <property type="entry name" value="TPR"/>
    <property type="match status" value="12"/>
</dbReference>
<dbReference type="OMA" id="EHWLTIA"/>
<evidence type="ECO:0000313" key="7">
    <source>
        <dbReference type="Proteomes" id="UP000039865"/>
    </source>
</evidence>
<gene>
    <name evidence="6" type="primary">Contig10667.g11388</name>
    <name evidence="6" type="ORF">STYLEM_45</name>
</gene>
<dbReference type="Proteomes" id="UP000039865">
    <property type="component" value="Unassembled WGS sequence"/>
</dbReference>
<feature type="region of interest" description="Disordered" evidence="5">
    <location>
        <begin position="968"/>
        <end position="1134"/>
    </location>
</feature>
<dbReference type="Pfam" id="PF13174">
    <property type="entry name" value="TPR_6"/>
    <property type="match status" value="1"/>
</dbReference>
<organism evidence="6 7">
    <name type="scientific">Stylonychia lemnae</name>
    <name type="common">Ciliate</name>
    <dbReference type="NCBI Taxonomy" id="5949"/>
    <lineage>
        <taxon>Eukaryota</taxon>
        <taxon>Sar</taxon>
        <taxon>Alveolata</taxon>
        <taxon>Ciliophora</taxon>
        <taxon>Intramacronucleata</taxon>
        <taxon>Spirotrichea</taxon>
        <taxon>Stichotrichia</taxon>
        <taxon>Sporadotrichida</taxon>
        <taxon>Oxytrichidae</taxon>
        <taxon>Stylonychinae</taxon>
        <taxon>Stylonychia</taxon>
    </lineage>
</organism>
<feature type="repeat" description="TPR" evidence="3">
    <location>
        <begin position="330"/>
        <end position="363"/>
    </location>
</feature>
<dbReference type="Gene3D" id="1.25.40.10">
    <property type="entry name" value="Tetratricopeptide repeat domain"/>
    <property type="match status" value="4"/>
</dbReference>
<keyword evidence="7" id="KW-1185">Reference proteome</keyword>
<dbReference type="AlphaFoldDB" id="A0A077ZRI1"/>
<dbReference type="SUPFAM" id="SSF81901">
    <property type="entry name" value="HCP-like"/>
    <property type="match status" value="1"/>
</dbReference>
<evidence type="ECO:0000256" key="3">
    <source>
        <dbReference type="PROSITE-ProRule" id="PRU00339"/>
    </source>
</evidence>
<dbReference type="InterPro" id="IPR013105">
    <property type="entry name" value="TPR_2"/>
</dbReference>
<keyword evidence="1" id="KW-0677">Repeat</keyword>
<dbReference type="Pfam" id="PF07719">
    <property type="entry name" value="TPR_2"/>
    <property type="match status" value="1"/>
</dbReference>
<proteinExistence type="predicted"/>
<dbReference type="GO" id="GO:0000993">
    <property type="term" value="F:RNA polymerase II complex binding"/>
    <property type="evidence" value="ECO:0007669"/>
    <property type="project" value="TreeGrafter"/>
</dbReference>
<feature type="repeat" description="TPR" evidence="3">
    <location>
        <begin position="400"/>
        <end position="433"/>
    </location>
</feature>
<evidence type="ECO:0000256" key="2">
    <source>
        <dbReference type="ARBA" id="ARBA00022803"/>
    </source>
</evidence>
<feature type="repeat" description="TPR" evidence="3">
    <location>
        <begin position="202"/>
        <end position="235"/>
    </location>
</feature>
<dbReference type="PANTHER" id="PTHR14027:SF2">
    <property type="entry name" value="RNA POLYMERASE-ASSOCIATED PROTEIN CTR9 HOMOLOG"/>
    <property type="match status" value="1"/>
</dbReference>
<dbReference type="GO" id="GO:0006368">
    <property type="term" value="P:transcription elongation by RNA polymerase II"/>
    <property type="evidence" value="ECO:0007669"/>
    <property type="project" value="TreeGrafter"/>
</dbReference>
<feature type="coiled-coil region" evidence="4">
    <location>
        <begin position="926"/>
        <end position="955"/>
    </location>
</feature>
<dbReference type="OrthoDB" id="298574at2759"/>